<sequence length="159" mass="16964">MSRYRVAVTGHRGLPEQTMRLVAGELRDYLSRFGSGLVGLSCLADGADTLFAEIVLEVGGALEVVVPAERYRDSLPADHHAAYDALLARAQAVQRLPFVESTPEAHLAAGKLLVDSCDTLVAVWDGAPARGPGGTADIVAYAREHDRPVHVIWPPGASR</sequence>
<evidence type="ECO:0000313" key="2">
    <source>
        <dbReference type="Proteomes" id="UP000014184"/>
    </source>
</evidence>
<dbReference type="Gene3D" id="3.40.50.450">
    <property type="match status" value="1"/>
</dbReference>
<reference evidence="1 2" key="1">
    <citation type="journal article" date="2013" name="Genome Announc.">
        <title>Draft Genome Sequence of the Lignocellulose Decomposer Thermobifida fusca Strain TM51.</title>
        <authorList>
            <person name="Toth A."/>
            <person name="Barna T."/>
            <person name="Nagy I."/>
            <person name="Horvath B."/>
            <person name="Nagy I."/>
            <person name="Tancsics A."/>
            <person name="Kriszt B."/>
            <person name="Baka E."/>
            <person name="Fekete C."/>
            <person name="Kukolya J."/>
        </authorList>
    </citation>
    <scope>NUCLEOTIDE SEQUENCE [LARGE SCALE GENOMIC DNA]</scope>
    <source>
        <strain evidence="1 2">TM51</strain>
    </source>
</reference>
<dbReference type="SUPFAM" id="SSF102405">
    <property type="entry name" value="MCP/YpsA-like"/>
    <property type="match status" value="1"/>
</dbReference>
<dbReference type="EMBL" id="AOSG01000051">
    <property type="protein sequence ID" value="EOR71069.1"/>
    <property type="molecule type" value="Genomic_DNA"/>
</dbReference>
<dbReference type="Proteomes" id="UP000014184">
    <property type="component" value="Unassembled WGS sequence"/>
</dbReference>
<gene>
    <name evidence="1" type="ORF">TM51_09351</name>
</gene>
<keyword evidence="2" id="KW-1185">Reference proteome</keyword>
<protein>
    <recommendedName>
        <fullName evidence="3">DNA recombination-mediator protein A</fullName>
    </recommendedName>
</protein>
<name>A0A9P2TAX3_THEFU</name>
<accession>A0A9P2TAX3</accession>
<organism evidence="1 2">
    <name type="scientific">Thermobifida fusca TM51</name>
    <dbReference type="NCBI Taxonomy" id="1169414"/>
    <lineage>
        <taxon>Bacteria</taxon>
        <taxon>Bacillati</taxon>
        <taxon>Actinomycetota</taxon>
        <taxon>Actinomycetes</taxon>
        <taxon>Streptosporangiales</taxon>
        <taxon>Nocardiopsidaceae</taxon>
        <taxon>Thermobifida</taxon>
    </lineage>
</organism>
<dbReference type="AlphaFoldDB" id="A0A9P2TAX3"/>
<evidence type="ECO:0000313" key="1">
    <source>
        <dbReference type="EMBL" id="EOR71069.1"/>
    </source>
</evidence>
<comment type="caution">
    <text evidence="1">The sequence shown here is derived from an EMBL/GenBank/DDBJ whole genome shotgun (WGS) entry which is preliminary data.</text>
</comment>
<evidence type="ECO:0008006" key="3">
    <source>
        <dbReference type="Google" id="ProtNLM"/>
    </source>
</evidence>
<proteinExistence type="predicted"/>